<reference evidence="3" key="1">
    <citation type="journal article" date="2018" name="Int. J. Syst. Evol. Microbiol.">
        <title>Jatrophihabitans telluris sp. nov., isolated from sediment soil of lava forest wetlands and the emended description of the genus Jatrophihabitans.</title>
        <authorList>
            <person name="Lee K.C."/>
            <person name="Suh M.K."/>
            <person name="Eom M.K."/>
            <person name="Kim K.K."/>
            <person name="Kim J.S."/>
            <person name="Kim D.S."/>
            <person name="Ko S.H."/>
            <person name="Shin Y.K."/>
            <person name="Lee J.S."/>
        </authorList>
    </citation>
    <scope>NUCLEOTIDE SEQUENCE</scope>
    <source>
        <strain evidence="3">N237</strain>
    </source>
</reference>
<sequence>MSNERARMALWGLAIGDALGMPTQSMAREDINGRFGPIAGFLASPSDQPIAPGRVAGSVTDDTEQAVLLGYSLIEGRGRIDQAAFASALISWEQGMIARGSLDLLGPSTRRAIAELRAGTPAGEAGAAGTTNGAAMRITPVGLAASADDLKALVDVVVQTSELTHNTSPALAAASAVAAAVSVGVAGGAVDEAIEVAIEAADLGSRRGRWVAGGSVSERILWAVSTCAGRGGDALDELYTMLGTGLAANESVPAAFGILAMCPDDPWRACRLAAGIGGDTDTIAAIVGAIGGACLGASAFPASARETVAAVNTLELDSLADGLYALRLVIG</sequence>
<dbReference type="SUPFAM" id="SSF101478">
    <property type="entry name" value="ADP-ribosylglycohydrolase"/>
    <property type="match status" value="1"/>
</dbReference>
<evidence type="ECO:0000256" key="1">
    <source>
        <dbReference type="ARBA" id="ARBA00010702"/>
    </source>
</evidence>
<comment type="similarity">
    <text evidence="1">Belongs to the ADP-ribosylglycohydrolase family.</text>
</comment>
<dbReference type="Pfam" id="PF03747">
    <property type="entry name" value="ADP_ribosyl_GH"/>
    <property type="match status" value="1"/>
</dbReference>
<evidence type="ECO:0000313" key="4">
    <source>
        <dbReference type="Proteomes" id="UP001056336"/>
    </source>
</evidence>
<organism evidence="3 4">
    <name type="scientific">Jatrophihabitans telluris</name>
    <dbReference type="NCBI Taxonomy" id="2038343"/>
    <lineage>
        <taxon>Bacteria</taxon>
        <taxon>Bacillati</taxon>
        <taxon>Actinomycetota</taxon>
        <taxon>Actinomycetes</taxon>
        <taxon>Jatrophihabitantales</taxon>
        <taxon>Jatrophihabitantaceae</taxon>
        <taxon>Jatrophihabitans</taxon>
    </lineage>
</organism>
<keyword evidence="4" id="KW-1185">Reference proteome</keyword>
<dbReference type="RefSeq" id="WP_249773680.1">
    <property type="nucleotide sequence ID" value="NZ_CP097332.1"/>
</dbReference>
<accession>A0ABY4R4C9</accession>
<dbReference type="EMBL" id="CP097332">
    <property type="protein sequence ID" value="UQX89784.1"/>
    <property type="molecule type" value="Genomic_DNA"/>
</dbReference>
<evidence type="ECO:0000256" key="2">
    <source>
        <dbReference type="ARBA" id="ARBA00022801"/>
    </source>
</evidence>
<evidence type="ECO:0000313" key="3">
    <source>
        <dbReference type="EMBL" id="UQX89784.1"/>
    </source>
</evidence>
<dbReference type="Gene3D" id="1.10.4080.10">
    <property type="entry name" value="ADP-ribosylation/Crystallin J1"/>
    <property type="match status" value="1"/>
</dbReference>
<reference evidence="3" key="2">
    <citation type="submission" date="2022-05" db="EMBL/GenBank/DDBJ databases">
        <authorList>
            <person name="Kim J.-S."/>
            <person name="Lee K."/>
            <person name="Suh M."/>
            <person name="Eom M."/>
            <person name="Kim J.-S."/>
            <person name="Kim D.-S."/>
            <person name="Ko S.-H."/>
            <person name="Shin Y."/>
            <person name="Lee J.-S."/>
        </authorList>
    </citation>
    <scope>NUCLEOTIDE SEQUENCE</scope>
    <source>
        <strain evidence="3">N237</strain>
    </source>
</reference>
<dbReference type="PANTHER" id="PTHR16222">
    <property type="entry name" value="ADP-RIBOSYLGLYCOHYDROLASE"/>
    <property type="match status" value="1"/>
</dbReference>
<protein>
    <submittedName>
        <fullName evidence="3">ADP-ribosylglycohydrolase family protein</fullName>
    </submittedName>
</protein>
<keyword evidence="2" id="KW-0378">Hydrolase</keyword>
<dbReference type="InterPro" id="IPR036705">
    <property type="entry name" value="Ribosyl_crysJ1_sf"/>
</dbReference>
<dbReference type="InterPro" id="IPR005502">
    <property type="entry name" value="Ribosyl_crysJ1"/>
</dbReference>
<dbReference type="PANTHER" id="PTHR16222:SF24">
    <property type="entry name" value="ADP-RIBOSYLHYDROLASE ARH3"/>
    <property type="match status" value="1"/>
</dbReference>
<dbReference type="InterPro" id="IPR050792">
    <property type="entry name" value="ADP-ribosylglycohydrolase"/>
</dbReference>
<gene>
    <name evidence="3" type="ORF">M6D93_07220</name>
</gene>
<dbReference type="Proteomes" id="UP001056336">
    <property type="component" value="Chromosome"/>
</dbReference>
<name>A0ABY4R4C9_9ACTN</name>
<proteinExistence type="inferred from homology"/>